<feature type="compositionally biased region" description="Polar residues" evidence="1">
    <location>
        <begin position="446"/>
        <end position="455"/>
    </location>
</feature>
<feature type="region of interest" description="Disordered" evidence="1">
    <location>
        <begin position="40"/>
        <end position="63"/>
    </location>
</feature>
<evidence type="ECO:0000313" key="2">
    <source>
        <dbReference type="EMBL" id="KAK3268372.1"/>
    </source>
</evidence>
<comment type="caution">
    <text evidence="2">The sequence shown here is derived from an EMBL/GenBank/DDBJ whole genome shotgun (WGS) entry which is preliminary data.</text>
</comment>
<protein>
    <submittedName>
        <fullName evidence="2">Uncharacterized protein</fullName>
    </submittedName>
</protein>
<evidence type="ECO:0000313" key="3">
    <source>
        <dbReference type="Proteomes" id="UP001190700"/>
    </source>
</evidence>
<feature type="compositionally biased region" description="Low complexity" evidence="1">
    <location>
        <begin position="110"/>
        <end position="177"/>
    </location>
</feature>
<feature type="region of interest" description="Disordered" evidence="1">
    <location>
        <begin position="386"/>
        <end position="461"/>
    </location>
</feature>
<dbReference type="EMBL" id="LGRX02011866">
    <property type="protein sequence ID" value="KAK3268372.1"/>
    <property type="molecule type" value="Genomic_DNA"/>
</dbReference>
<evidence type="ECO:0000256" key="1">
    <source>
        <dbReference type="SAM" id="MobiDB-lite"/>
    </source>
</evidence>
<proteinExistence type="predicted"/>
<keyword evidence="3" id="KW-1185">Reference proteome</keyword>
<accession>A0AAE0FYJ7</accession>
<feature type="region of interest" description="Disordered" evidence="1">
    <location>
        <begin position="346"/>
        <end position="370"/>
    </location>
</feature>
<feature type="region of interest" description="Disordered" evidence="1">
    <location>
        <begin position="91"/>
        <end position="187"/>
    </location>
</feature>
<gene>
    <name evidence="2" type="ORF">CYMTET_23120</name>
</gene>
<feature type="compositionally biased region" description="Basic and acidic residues" evidence="1">
    <location>
        <begin position="91"/>
        <end position="100"/>
    </location>
</feature>
<sequence>MQSAKGKADTSSTLAANFLRARKAARERICATSQRHNEALKLTGNESEQSSIDSATRVLQKKDERENMLEKEALSEATVGPVASVEARLAEQKGAMERIRASRKRMLAERASAASARSPQPTPSPQQRASPATSTQPSSRADPAAADTPSPAPSRPKTTSSTLPTTSASAVDAPAVAEAEDRHSTRTTRLWADQLAAMERIREARRQSQAAKRAAVSAASAGAGAPAQAAAKGSAKKSAAQAAVAAAAERVAPNSAFLERFLEGQNTTNARQNVQHRAAASNQSLALTATRAARPVLTLAAKKGSVAAVRRCALSIAEEQRYAVCTGLLQEVAGLFGFDLRARRMGEGEGPEASSPRQRAQTPDGEGEGATPCAKAVVLATLQDAPQGATGSPRADLSPGGSSLGKRKGGAGLRIDTSHGGLDGSSDVPSPSPVFQPRKATRTAPGASTASQSGATRIAKA</sequence>
<dbReference type="Proteomes" id="UP001190700">
    <property type="component" value="Unassembled WGS sequence"/>
</dbReference>
<reference evidence="2 3" key="1">
    <citation type="journal article" date="2015" name="Genome Biol. Evol.">
        <title>Comparative Genomics of a Bacterivorous Green Alga Reveals Evolutionary Causalities and Consequences of Phago-Mixotrophic Mode of Nutrition.</title>
        <authorList>
            <person name="Burns J.A."/>
            <person name="Paasch A."/>
            <person name="Narechania A."/>
            <person name="Kim E."/>
        </authorList>
    </citation>
    <scope>NUCLEOTIDE SEQUENCE [LARGE SCALE GENOMIC DNA]</scope>
    <source>
        <strain evidence="2 3">PLY_AMNH</strain>
    </source>
</reference>
<feature type="compositionally biased region" description="Polar residues" evidence="1">
    <location>
        <begin position="44"/>
        <end position="54"/>
    </location>
</feature>
<organism evidence="2 3">
    <name type="scientific">Cymbomonas tetramitiformis</name>
    <dbReference type="NCBI Taxonomy" id="36881"/>
    <lineage>
        <taxon>Eukaryota</taxon>
        <taxon>Viridiplantae</taxon>
        <taxon>Chlorophyta</taxon>
        <taxon>Pyramimonadophyceae</taxon>
        <taxon>Pyramimonadales</taxon>
        <taxon>Pyramimonadaceae</taxon>
        <taxon>Cymbomonas</taxon>
    </lineage>
</organism>
<feature type="non-terminal residue" evidence="2">
    <location>
        <position position="461"/>
    </location>
</feature>
<dbReference type="AlphaFoldDB" id="A0AAE0FYJ7"/>
<name>A0AAE0FYJ7_9CHLO</name>